<proteinExistence type="predicted"/>
<dbReference type="EMBL" id="CM001436">
    <property type="protein sequence ID" value="EHQ34916.1"/>
    <property type="molecule type" value="Genomic_DNA"/>
</dbReference>
<keyword evidence="2" id="KW-1185">Reference proteome</keyword>
<dbReference type="InParanoid" id="H1YWZ3"/>
<evidence type="ECO:0000313" key="2">
    <source>
        <dbReference type="Proteomes" id="UP000005741"/>
    </source>
</evidence>
<accession>H1YWZ3</accession>
<dbReference type="Proteomes" id="UP000005741">
    <property type="component" value="Chromosome"/>
</dbReference>
<evidence type="ECO:0000313" key="1">
    <source>
        <dbReference type="EMBL" id="EHQ34916.1"/>
    </source>
</evidence>
<name>H1YWZ3_9EURY</name>
<sequence>MSTRSSIFSIEKLSEGKSEDKKEILSQFFGISRDNSRFAEKKADK</sequence>
<dbReference type="AlphaFoldDB" id="H1YWZ3"/>
<reference evidence="1 2" key="1">
    <citation type="submission" date="2011-10" db="EMBL/GenBank/DDBJ databases">
        <title>The Improved High-Quality Draft genome of Methanoplanus limicola DSM 2279.</title>
        <authorList>
            <consortium name="US DOE Joint Genome Institute (JGI-PGF)"/>
            <person name="Lucas S."/>
            <person name="Copeland A."/>
            <person name="Lapidus A."/>
            <person name="Glavina del Rio T."/>
            <person name="Dalin E."/>
            <person name="Tice H."/>
            <person name="Bruce D."/>
            <person name="Goodwin L."/>
            <person name="Pitluck S."/>
            <person name="Peters L."/>
            <person name="Mikhailova N."/>
            <person name="Lu M."/>
            <person name="Kyrpides N."/>
            <person name="Mavromatis K."/>
            <person name="Ivanova N."/>
            <person name="Markowitz V."/>
            <person name="Cheng J.-F."/>
            <person name="Hugenholtz P."/>
            <person name="Woyke T."/>
            <person name="Wu D."/>
            <person name="Wirth R."/>
            <person name="Brambilla E.-M."/>
            <person name="Klenk H.-P."/>
            <person name="Eisen J.A."/>
        </authorList>
    </citation>
    <scope>NUCLEOTIDE SEQUENCE [LARGE SCALE GENOMIC DNA]</scope>
    <source>
        <strain evidence="1 2">DSM 2279</strain>
    </source>
</reference>
<dbReference type="HOGENOM" id="CLU_3194513_0_0_2"/>
<protein>
    <submittedName>
        <fullName evidence="1">Uncharacterized protein</fullName>
    </submittedName>
</protein>
<dbReference type="RefSeq" id="WP_004076630.1">
    <property type="nucleotide sequence ID" value="NZ_CM001436.1"/>
</dbReference>
<organism evidence="1 2">
    <name type="scientific">Methanoplanus limicola DSM 2279</name>
    <dbReference type="NCBI Taxonomy" id="937775"/>
    <lineage>
        <taxon>Archaea</taxon>
        <taxon>Methanobacteriati</taxon>
        <taxon>Methanobacteriota</taxon>
        <taxon>Stenosarchaea group</taxon>
        <taxon>Methanomicrobia</taxon>
        <taxon>Methanomicrobiales</taxon>
        <taxon>Methanomicrobiaceae</taxon>
        <taxon>Methanoplanus</taxon>
    </lineage>
</organism>
<gene>
    <name evidence="1" type="ORF">Metlim_0793</name>
</gene>